<name>A0A0E9WCC1_ANGAN</name>
<organism evidence="1">
    <name type="scientific">Anguilla anguilla</name>
    <name type="common">European freshwater eel</name>
    <name type="synonym">Muraena anguilla</name>
    <dbReference type="NCBI Taxonomy" id="7936"/>
    <lineage>
        <taxon>Eukaryota</taxon>
        <taxon>Metazoa</taxon>
        <taxon>Chordata</taxon>
        <taxon>Craniata</taxon>
        <taxon>Vertebrata</taxon>
        <taxon>Euteleostomi</taxon>
        <taxon>Actinopterygii</taxon>
        <taxon>Neopterygii</taxon>
        <taxon>Teleostei</taxon>
        <taxon>Anguilliformes</taxon>
        <taxon>Anguillidae</taxon>
        <taxon>Anguilla</taxon>
    </lineage>
</organism>
<accession>A0A0E9WCC1</accession>
<dbReference type="AlphaFoldDB" id="A0A0E9WCC1"/>
<evidence type="ECO:0000313" key="1">
    <source>
        <dbReference type="EMBL" id="JAH87133.1"/>
    </source>
</evidence>
<proteinExistence type="predicted"/>
<dbReference type="EMBL" id="GBXM01021444">
    <property type="protein sequence ID" value="JAH87133.1"/>
    <property type="molecule type" value="Transcribed_RNA"/>
</dbReference>
<reference evidence="1" key="2">
    <citation type="journal article" date="2015" name="Fish Shellfish Immunol.">
        <title>Early steps in the European eel (Anguilla anguilla)-Vibrio vulnificus interaction in the gills: Role of the RtxA13 toxin.</title>
        <authorList>
            <person name="Callol A."/>
            <person name="Pajuelo D."/>
            <person name="Ebbesson L."/>
            <person name="Teles M."/>
            <person name="MacKenzie S."/>
            <person name="Amaro C."/>
        </authorList>
    </citation>
    <scope>NUCLEOTIDE SEQUENCE</scope>
</reference>
<protein>
    <submittedName>
        <fullName evidence="1">Uncharacterized protein</fullName>
    </submittedName>
</protein>
<sequence length="63" mass="7064">MSEFSNLGMPACRPLGALRYEVKLFNCFIYSDFTYFLVKRPVKVSPDAKSVLCLCGTPIVITL</sequence>
<reference evidence="1" key="1">
    <citation type="submission" date="2014-11" db="EMBL/GenBank/DDBJ databases">
        <authorList>
            <person name="Amaro Gonzalez C."/>
        </authorList>
    </citation>
    <scope>NUCLEOTIDE SEQUENCE</scope>
</reference>